<feature type="domain" description="AMP-binding enzyme C-terminal" evidence="6">
    <location>
        <begin position="464"/>
        <end position="578"/>
    </location>
</feature>
<dbReference type="InterPro" id="IPR025110">
    <property type="entry name" value="AMP-bd_C"/>
</dbReference>
<feature type="domain" description="AMP-dependent synthetase/ligase" evidence="5">
    <location>
        <begin position="18"/>
        <end position="416"/>
    </location>
</feature>
<comment type="similarity">
    <text evidence="1">Belongs to the ATP-dependent AMP-binding enzyme family.</text>
</comment>
<evidence type="ECO:0000256" key="3">
    <source>
        <dbReference type="ARBA" id="ARBA00022832"/>
    </source>
</evidence>
<dbReference type="InterPro" id="IPR045851">
    <property type="entry name" value="AMP-bd_C_sf"/>
</dbReference>
<dbReference type="InterPro" id="IPR040097">
    <property type="entry name" value="FAAL/FAAC"/>
</dbReference>
<dbReference type="PANTHER" id="PTHR22754:SF32">
    <property type="entry name" value="DISCO-INTERACTING PROTEIN 2"/>
    <property type="match status" value="1"/>
</dbReference>
<evidence type="ECO:0000256" key="1">
    <source>
        <dbReference type="ARBA" id="ARBA00006432"/>
    </source>
</evidence>
<accession>A0ABW2CGM8</accession>
<gene>
    <name evidence="7" type="ORF">ACFQKB_14230</name>
</gene>
<dbReference type="GO" id="GO:0016874">
    <property type="term" value="F:ligase activity"/>
    <property type="evidence" value="ECO:0007669"/>
    <property type="project" value="UniProtKB-KW"/>
</dbReference>
<sequence>MTSLSELDRTPLIDRLGRWAEQYPDDRAYTYMDYATDIDGVGVDITWGELDRRSRAVAASLRAVTDAGQRVAILAPQTLDYIIGFLGAMYARVIAVPLFSPDLPGHADRLLAVYGDSEPECVLTTTEALPHVETFFDANTVPRPKQILTIDTVDTSLTWEYEPVGPDDLAYLQYTSGSTRTPAGVMVTHGNIAVNAEQCWGTFDGIPRVSSGVNWLPLFHDMGLVTAVALPLAYASPAVLMDPVAFIMRPMRWLELLSKQSHAFTCAPNFAYEYLAAKVTPEEKATLDLSGVQVFMNGAETIREGTISRFLDAFRECGLRPEVQVPAYGLAEATVYVSSSSRYLTPTMTSFDRDALNRGVAEPCAADAERASLLVGCGTPYGQHLAIVDPATRVRVPDGRVGEIWVHGPNVTAGYWKRPEDTAETFACSLAGTLGDLPERPWLRTGDLGVWYDGELYVTGRIKDLIIVDGRNHYPQDIEHTAYSAHEGVRREYVAAFSVADEETERLIVVAERNRRIPIRRLDPEAVADTVRAAVKHHHDVALHEFVLIEPGGLPRTSSGKISRAACRAAHLNGTLPLTPLDQTAASA</sequence>
<keyword evidence="8" id="KW-1185">Reference proteome</keyword>
<dbReference type="InterPro" id="IPR042099">
    <property type="entry name" value="ANL_N_sf"/>
</dbReference>
<keyword evidence="2 7" id="KW-0436">Ligase</keyword>
<evidence type="ECO:0000259" key="5">
    <source>
        <dbReference type="Pfam" id="PF00501"/>
    </source>
</evidence>
<dbReference type="EMBL" id="JBHSXS010000006">
    <property type="protein sequence ID" value="MFC6880922.1"/>
    <property type="molecule type" value="Genomic_DNA"/>
</dbReference>
<dbReference type="Proteomes" id="UP001596380">
    <property type="component" value="Unassembled WGS sequence"/>
</dbReference>
<evidence type="ECO:0000259" key="6">
    <source>
        <dbReference type="Pfam" id="PF23024"/>
    </source>
</evidence>
<organism evidence="7 8">
    <name type="scientific">Actinomadura yumaensis</name>
    <dbReference type="NCBI Taxonomy" id="111807"/>
    <lineage>
        <taxon>Bacteria</taxon>
        <taxon>Bacillati</taxon>
        <taxon>Actinomycetota</taxon>
        <taxon>Actinomycetes</taxon>
        <taxon>Streptosporangiales</taxon>
        <taxon>Thermomonosporaceae</taxon>
        <taxon>Actinomadura</taxon>
    </lineage>
</organism>
<protein>
    <submittedName>
        <fullName evidence="7">Fatty acyl-AMP ligase</fullName>
    </submittedName>
</protein>
<reference evidence="8" key="1">
    <citation type="journal article" date="2019" name="Int. J. Syst. Evol. Microbiol.">
        <title>The Global Catalogue of Microorganisms (GCM) 10K type strain sequencing project: providing services to taxonomists for standard genome sequencing and annotation.</title>
        <authorList>
            <consortium name="The Broad Institute Genomics Platform"/>
            <consortium name="The Broad Institute Genome Sequencing Center for Infectious Disease"/>
            <person name="Wu L."/>
            <person name="Ma J."/>
        </authorList>
    </citation>
    <scope>NUCLEOTIDE SEQUENCE [LARGE SCALE GENOMIC DNA]</scope>
    <source>
        <strain evidence="8">JCM 3369</strain>
    </source>
</reference>
<name>A0ABW2CGM8_9ACTN</name>
<dbReference type="InterPro" id="IPR000873">
    <property type="entry name" value="AMP-dep_synth/lig_dom"/>
</dbReference>
<dbReference type="PANTHER" id="PTHR22754">
    <property type="entry name" value="DISCO-INTERACTING PROTEIN 2 DIP2 -RELATED"/>
    <property type="match status" value="1"/>
</dbReference>
<dbReference type="SUPFAM" id="SSF56801">
    <property type="entry name" value="Acetyl-CoA synthetase-like"/>
    <property type="match status" value="1"/>
</dbReference>
<comment type="caution">
    <text evidence="7">The sequence shown here is derived from an EMBL/GenBank/DDBJ whole genome shotgun (WGS) entry which is preliminary data.</text>
</comment>
<dbReference type="Gene3D" id="3.30.300.30">
    <property type="match status" value="1"/>
</dbReference>
<dbReference type="CDD" id="cd05931">
    <property type="entry name" value="FAAL"/>
    <property type="match status" value="1"/>
</dbReference>
<dbReference type="RefSeq" id="WP_378063273.1">
    <property type="nucleotide sequence ID" value="NZ_JBHSXS010000006.1"/>
</dbReference>
<proteinExistence type="inferred from homology"/>
<keyword evidence="4" id="KW-0443">Lipid metabolism</keyword>
<dbReference type="Gene3D" id="3.40.50.12780">
    <property type="entry name" value="N-terminal domain of ligase-like"/>
    <property type="match status" value="1"/>
</dbReference>
<evidence type="ECO:0000256" key="2">
    <source>
        <dbReference type="ARBA" id="ARBA00022598"/>
    </source>
</evidence>
<dbReference type="Pfam" id="PF00501">
    <property type="entry name" value="AMP-binding"/>
    <property type="match status" value="1"/>
</dbReference>
<evidence type="ECO:0000256" key="4">
    <source>
        <dbReference type="ARBA" id="ARBA00023098"/>
    </source>
</evidence>
<evidence type="ECO:0000313" key="8">
    <source>
        <dbReference type="Proteomes" id="UP001596380"/>
    </source>
</evidence>
<dbReference type="Pfam" id="PF23024">
    <property type="entry name" value="AMP-dom_DIP2-like"/>
    <property type="match status" value="1"/>
</dbReference>
<evidence type="ECO:0000313" key="7">
    <source>
        <dbReference type="EMBL" id="MFC6880922.1"/>
    </source>
</evidence>
<keyword evidence="3" id="KW-0276">Fatty acid metabolism</keyword>